<evidence type="ECO:0000313" key="2">
    <source>
        <dbReference type="EMBL" id="EAY21745.1"/>
    </source>
</evidence>
<dbReference type="SMR" id="A2DCX1"/>
<dbReference type="RefSeq" id="XP_001582731.1">
    <property type="nucleotide sequence ID" value="XM_001582681.1"/>
</dbReference>
<accession>A2DCX1</accession>
<organism evidence="2 3">
    <name type="scientific">Trichomonas vaginalis (strain ATCC PRA-98 / G3)</name>
    <dbReference type="NCBI Taxonomy" id="412133"/>
    <lineage>
        <taxon>Eukaryota</taxon>
        <taxon>Metamonada</taxon>
        <taxon>Parabasalia</taxon>
        <taxon>Trichomonadida</taxon>
        <taxon>Trichomonadidae</taxon>
        <taxon>Trichomonas</taxon>
    </lineage>
</organism>
<dbReference type="VEuPathDB" id="TrichDB:TVAG_237710"/>
<keyword evidence="1" id="KW-0175">Coiled coil</keyword>
<reference evidence="2" key="1">
    <citation type="submission" date="2006-10" db="EMBL/GenBank/DDBJ databases">
        <authorList>
            <person name="Amadeo P."/>
            <person name="Zhao Q."/>
            <person name="Wortman J."/>
            <person name="Fraser-Liggett C."/>
            <person name="Carlton J."/>
        </authorList>
    </citation>
    <scope>NUCLEOTIDE SEQUENCE</scope>
    <source>
        <strain evidence="2">G3</strain>
    </source>
</reference>
<reference evidence="2" key="2">
    <citation type="journal article" date="2007" name="Science">
        <title>Draft genome sequence of the sexually transmitted pathogen Trichomonas vaginalis.</title>
        <authorList>
            <person name="Carlton J.M."/>
            <person name="Hirt R.P."/>
            <person name="Silva J.C."/>
            <person name="Delcher A.L."/>
            <person name="Schatz M."/>
            <person name="Zhao Q."/>
            <person name="Wortman J.R."/>
            <person name="Bidwell S.L."/>
            <person name="Alsmark U.C.M."/>
            <person name="Besteiro S."/>
            <person name="Sicheritz-Ponten T."/>
            <person name="Noel C.J."/>
            <person name="Dacks J.B."/>
            <person name="Foster P.G."/>
            <person name="Simillion C."/>
            <person name="Van de Peer Y."/>
            <person name="Miranda-Saavedra D."/>
            <person name="Barton G.J."/>
            <person name="Westrop G.D."/>
            <person name="Mueller S."/>
            <person name="Dessi D."/>
            <person name="Fiori P.L."/>
            <person name="Ren Q."/>
            <person name="Paulsen I."/>
            <person name="Zhang H."/>
            <person name="Bastida-Corcuera F.D."/>
            <person name="Simoes-Barbosa A."/>
            <person name="Brown M.T."/>
            <person name="Hayes R.D."/>
            <person name="Mukherjee M."/>
            <person name="Okumura C.Y."/>
            <person name="Schneider R."/>
            <person name="Smith A.J."/>
            <person name="Vanacova S."/>
            <person name="Villalvazo M."/>
            <person name="Haas B.J."/>
            <person name="Pertea M."/>
            <person name="Feldblyum T.V."/>
            <person name="Utterback T.R."/>
            <person name="Shu C.L."/>
            <person name="Osoegawa K."/>
            <person name="de Jong P.J."/>
            <person name="Hrdy I."/>
            <person name="Horvathova L."/>
            <person name="Zubacova Z."/>
            <person name="Dolezal P."/>
            <person name="Malik S.B."/>
            <person name="Logsdon J.M. Jr."/>
            <person name="Henze K."/>
            <person name="Gupta A."/>
            <person name="Wang C.C."/>
            <person name="Dunne R.L."/>
            <person name="Upcroft J.A."/>
            <person name="Upcroft P."/>
            <person name="White O."/>
            <person name="Salzberg S.L."/>
            <person name="Tang P."/>
            <person name="Chiu C.-H."/>
            <person name="Lee Y.-S."/>
            <person name="Embley T.M."/>
            <person name="Coombs G.H."/>
            <person name="Mottram J.C."/>
            <person name="Tachezy J."/>
            <person name="Fraser-Liggett C.M."/>
            <person name="Johnson P.J."/>
        </authorList>
    </citation>
    <scope>NUCLEOTIDE SEQUENCE [LARGE SCALE GENOMIC DNA]</scope>
    <source>
        <strain evidence="2">G3</strain>
    </source>
</reference>
<dbReference type="InParanoid" id="A2DCX1"/>
<evidence type="ECO:0000313" key="3">
    <source>
        <dbReference type="Proteomes" id="UP000001542"/>
    </source>
</evidence>
<feature type="coiled-coil region" evidence="1">
    <location>
        <begin position="282"/>
        <end position="316"/>
    </location>
</feature>
<sequence length="1216" mass="138971">MKQLSNIAFQVENLQKVATFPEFSPFYEAHEKFQRGVTDIIENSIKKMEEDKDYLLGSSEGAILMRQNIKILQDELNVALTDIKLRRQTIFANHVGAYIKAVHAELHDYKDRIQNEPMYQNSIRPFLQLYNTDFKQLYSRFTRLMTPLDFENIPQKVVTHTIEQLKRLTATLTSTLIPMVSHSRTAKLITSIFIEKYNAQFIPLIHSMNNAPLFNERIRFLDTAIADLMTEFNLYFSTLQKQRPQSDFAKKPRSPSKSQVVRSQSSLVSSERIISYTLECELGKTKDKLDEALLTIANMKQQTKNQKENFQRLDEVLNLIYSRLRPLAKKDPTKPEMQTLDKIYKTIGQIELELADLDSKHKKADWLREKLIKIGLLLHQNDENKEKPRSMTNEELVDDILSHVENGFRNKVNNMYHDYQNDVDQEKIAEMSDDEMIKELKSKLDALQGLHNNISKNLEKIDPNNKDSDKLSNKELGEKLDSEIEKLKAEIAKGNDVNEKIQSTYKHAGGNKEESPLDMLKFIDDKLDNADKIADKMHGLLKDRGLNESDLEGKSPDELFDLISNSAKEDQKLKDKLMDTYKDLTGKDFDSKNQPLSEIFDKISNVAKENKSLREKLIQIYSMLGGSKKSVSDKTNNEIADLIIEKLKELTGEIRKMFTNDPGSSVAPVDLIKMLSSKMPRVKSYHKQLSDIHDCLCNKNGSDSDDSEHDLDDDDLIRDIHGECDNILALRKKLIDCYVEGSSEKESQQELKNIASKLSNLELVDEISKNSQDRIDSIHALQAALPNAKDQNSFPLSKKIIAEVEELRKRTSRTHDSIANLADTLSKLKAFPEISCCSDDADIVSSVSKNIGEILNNSSIFRCILEEKFVKLGGHRDKIRNLDDVGLLKALINLYDSINYNLIMKIRKRLIEIIKDYEKLDGDENIDELLEIIERLLKNRPQKVESQKPRVKTTENCAQTDPISNELESKSINGLREVLIRITGKKGSTFDRKDVDEMLQIALPKIDEIIGANIDGTSIVFEKIKDLLPPNTNRNQFLGVLRDMVIKRNNTNEMCLKMAKHLTEILKTLSVGHDNVDCESLYNHVQDLVNESNYILPNEVESDVHGLIINMNDALMNSSTFLISLMQNSIGNSEITSKYDESLKTNLLLSKEVSKMRKLIDEKDAQLSVETEKLQTAEKTFRSFAESSSALLEKSVRQVRQQFLDEKSKATSNPEQ</sequence>
<dbReference type="AlphaFoldDB" id="A2DCX1"/>
<dbReference type="VEuPathDB" id="TrichDB:TVAGG3_0606500"/>
<proteinExistence type="predicted"/>
<gene>
    <name evidence="2" type="ORF">TVAG_237710</name>
</gene>
<name>A2DCX1_TRIV3</name>
<dbReference type="EMBL" id="DS113188">
    <property type="protein sequence ID" value="EAY21745.1"/>
    <property type="molecule type" value="Genomic_DNA"/>
</dbReference>
<protein>
    <submittedName>
        <fullName evidence="2">Uncharacterized protein</fullName>
    </submittedName>
</protein>
<dbReference type="KEGG" id="tva:5467297"/>
<evidence type="ECO:0000256" key="1">
    <source>
        <dbReference type="SAM" id="Coils"/>
    </source>
</evidence>
<keyword evidence="3" id="KW-1185">Reference proteome</keyword>
<dbReference type="Proteomes" id="UP000001542">
    <property type="component" value="Unassembled WGS sequence"/>
</dbReference>